<dbReference type="InterPro" id="IPR007325">
    <property type="entry name" value="KFase/CYL"/>
</dbReference>
<evidence type="ECO:0000256" key="4">
    <source>
        <dbReference type="ARBA" id="ARBA00012930"/>
    </source>
</evidence>
<dbReference type="SUPFAM" id="SSF102198">
    <property type="entry name" value="Putative cyclase"/>
    <property type="match status" value="1"/>
</dbReference>
<protein>
    <recommendedName>
        <fullName evidence="5">Kynurenine formamidase</fullName>
        <ecNumber evidence="4">3.5.1.9</ecNumber>
    </recommendedName>
</protein>
<dbReference type="EMBL" id="JAHJDP010000019">
    <property type="protein sequence ID" value="MBU2689882.1"/>
    <property type="molecule type" value="Genomic_DNA"/>
</dbReference>
<keyword evidence="7" id="KW-0378">Hydrolase</keyword>
<sequence length="217" mass="23917">MKENLKSDGWIDVSIPITTGMAHWPDRPPVYVEHVLDRRRGDDADVSRLSLGVHTGTHVDAPRNFFRGAAGIDRMPLDATIGRARVIPISDRQAVHVDELEMNEIQSGERILLKTRNSPQAWQSKNFFEDFVYISTAAAKWLADRGVRTVGIDYLSVGAYLVRNGEAVHRALLGAGVWIIEGLDLTRVPPGPCELICLPLKILGGDGAPARVVLRPI</sequence>
<reference evidence="12" key="1">
    <citation type="submission" date="2021-05" db="EMBL/GenBank/DDBJ databases">
        <title>Energy efficiency and biological interactions define the core microbiome of deep oligotrophic groundwater.</title>
        <authorList>
            <person name="Mehrshad M."/>
            <person name="Lopez-Fernandez M."/>
            <person name="Bell E."/>
            <person name="Bernier-Latmani R."/>
            <person name="Bertilsson S."/>
            <person name="Dopson M."/>
        </authorList>
    </citation>
    <scope>NUCLEOTIDE SEQUENCE</scope>
    <source>
        <strain evidence="12">Modern_marine.mb.64</strain>
    </source>
</reference>
<evidence type="ECO:0000256" key="7">
    <source>
        <dbReference type="ARBA" id="ARBA00022801"/>
    </source>
</evidence>
<dbReference type="FunFam" id="3.50.30.50:FF:000001">
    <property type="entry name" value="Kynurenine formamidase"/>
    <property type="match status" value="1"/>
</dbReference>
<evidence type="ECO:0000256" key="6">
    <source>
        <dbReference type="ARBA" id="ARBA00022723"/>
    </source>
</evidence>
<name>A0A948RUV8_UNCEI</name>
<evidence type="ECO:0000256" key="5">
    <source>
        <dbReference type="ARBA" id="ARBA00014889"/>
    </source>
</evidence>
<evidence type="ECO:0000256" key="1">
    <source>
        <dbReference type="ARBA" id="ARBA00001947"/>
    </source>
</evidence>
<keyword evidence="9" id="KW-0823">Tryptophan catabolism</keyword>
<dbReference type="GO" id="GO:0046872">
    <property type="term" value="F:metal ion binding"/>
    <property type="evidence" value="ECO:0007669"/>
    <property type="project" value="UniProtKB-KW"/>
</dbReference>
<evidence type="ECO:0000256" key="2">
    <source>
        <dbReference type="ARBA" id="ARBA00002204"/>
    </source>
</evidence>
<evidence type="ECO:0000256" key="9">
    <source>
        <dbReference type="ARBA" id="ARBA00023079"/>
    </source>
</evidence>
<gene>
    <name evidence="12" type="ORF">KJ970_03070</name>
</gene>
<dbReference type="Proteomes" id="UP000777784">
    <property type="component" value="Unassembled WGS sequence"/>
</dbReference>
<evidence type="ECO:0000313" key="12">
    <source>
        <dbReference type="EMBL" id="MBU2689882.1"/>
    </source>
</evidence>
<keyword evidence="6" id="KW-0479">Metal-binding</keyword>
<proteinExistence type="predicted"/>
<dbReference type="EC" id="3.5.1.9" evidence="4"/>
<evidence type="ECO:0000256" key="11">
    <source>
        <dbReference type="ARBA" id="ARBA00060547"/>
    </source>
</evidence>
<evidence type="ECO:0000256" key="8">
    <source>
        <dbReference type="ARBA" id="ARBA00022833"/>
    </source>
</evidence>
<evidence type="ECO:0000256" key="10">
    <source>
        <dbReference type="ARBA" id="ARBA00048496"/>
    </source>
</evidence>
<dbReference type="Pfam" id="PF04199">
    <property type="entry name" value="Cyclase"/>
    <property type="match status" value="1"/>
</dbReference>
<comment type="function">
    <text evidence="2">Catalyzes the hydrolysis of N-formyl-L-kynurenine to L-kynurenine, the second step in the kynurenine pathway of tryptophan degradation.</text>
</comment>
<comment type="caution">
    <text evidence="12">The sequence shown here is derived from an EMBL/GenBank/DDBJ whole genome shotgun (WGS) entry which is preliminary data.</text>
</comment>
<dbReference type="PANTHER" id="PTHR31118:SF32">
    <property type="entry name" value="KYNURENINE FORMAMIDASE"/>
    <property type="match status" value="1"/>
</dbReference>
<accession>A0A948RUV8</accession>
<dbReference type="InterPro" id="IPR037175">
    <property type="entry name" value="KFase_sf"/>
</dbReference>
<dbReference type="PANTHER" id="PTHR31118">
    <property type="entry name" value="CYCLASE-LIKE PROTEIN 2"/>
    <property type="match status" value="1"/>
</dbReference>
<dbReference type="GO" id="GO:0004061">
    <property type="term" value="F:arylformamidase activity"/>
    <property type="evidence" value="ECO:0007669"/>
    <property type="project" value="UniProtKB-EC"/>
</dbReference>
<comment type="pathway">
    <text evidence="11">Amino-acid degradation; L-tryptophan degradation via kynurenine pathway; L-kynurenine from L-tryptophan: step 2/2.</text>
</comment>
<evidence type="ECO:0000256" key="3">
    <source>
        <dbReference type="ARBA" id="ARBA00011738"/>
    </source>
</evidence>
<dbReference type="Gene3D" id="3.50.30.50">
    <property type="entry name" value="Putative cyclase"/>
    <property type="match status" value="1"/>
</dbReference>
<organism evidence="12 13">
    <name type="scientific">Eiseniibacteriota bacterium</name>
    <dbReference type="NCBI Taxonomy" id="2212470"/>
    <lineage>
        <taxon>Bacteria</taxon>
        <taxon>Candidatus Eiseniibacteriota</taxon>
    </lineage>
</organism>
<dbReference type="AlphaFoldDB" id="A0A948RUV8"/>
<evidence type="ECO:0000313" key="13">
    <source>
        <dbReference type="Proteomes" id="UP000777784"/>
    </source>
</evidence>
<keyword evidence="8" id="KW-0862">Zinc</keyword>
<comment type="cofactor">
    <cofactor evidence="1">
        <name>Zn(2+)</name>
        <dbReference type="ChEBI" id="CHEBI:29105"/>
    </cofactor>
</comment>
<comment type="catalytic activity">
    <reaction evidence="10">
        <text>N-formyl-L-kynurenine + H2O = L-kynurenine + formate + H(+)</text>
        <dbReference type="Rhea" id="RHEA:13009"/>
        <dbReference type="ChEBI" id="CHEBI:15377"/>
        <dbReference type="ChEBI" id="CHEBI:15378"/>
        <dbReference type="ChEBI" id="CHEBI:15740"/>
        <dbReference type="ChEBI" id="CHEBI:57959"/>
        <dbReference type="ChEBI" id="CHEBI:58629"/>
        <dbReference type="EC" id="3.5.1.9"/>
    </reaction>
</comment>
<dbReference type="GO" id="GO:0019441">
    <property type="term" value="P:L-tryptophan catabolic process to kynurenine"/>
    <property type="evidence" value="ECO:0007669"/>
    <property type="project" value="InterPro"/>
</dbReference>
<comment type="subunit">
    <text evidence="3">Homodimer.</text>
</comment>